<proteinExistence type="predicted"/>
<feature type="region of interest" description="Disordered" evidence="1">
    <location>
        <begin position="62"/>
        <end position="92"/>
    </location>
</feature>
<reference evidence="4 5" key="1">
    <citation type="submission" date="2020-08" db="EMBL/GenBank/DDBJ databases">
        <title>Genomic Encyclopedia of Type Strains, Phase IV (KMG-IV): sequencing the most valuable type-strain genomes for metagenomic binning, comparative biology and taxonomic classification.</title>
        <authorList>
            <person name="Goeker M."/>
        </authorList>
    </citation>
    <scope>NUCLEOTIDE SEQUENCE [LARGE SCALE GENOMIC DNA]</scope>
    <source>
        <strain evidence="4 5">DSM 45615</strain>
    </source>
</reference>
<dbReference type="InterPro" id="IPR052955">
    <property type="entry name" value="UPF0703_membrane_permease"/>
</dbReference>
<gene>
    <name evidence="4" type="ORF">HNP84_000470</name>
</gene>
<name>A0A840NU49_9ACTN</name>
<feature type="transmembrane region" description="Helical" evidence="2">
    <location>
        <begin position="130"/>
        <end position="149"/>
    </location>
</feature>
<dbReference type="RefSeq" id="WP_185047611.1">
    <property type="nucleotide sequence ID" value="NZ_BAABIX010000013.1"/>
</dbReference>
<evidence type="ECO:0000313" key="4">
    <source>
        <dbReference type="EMBL" id="MBB5130782.1"/>
    </source>
</evidence>
<keyword evidence="2" id="KW-1133">Transmembrane helix</keyword>
<dbReference type="PANTHER" id="PTHR40047">
    <property type="entry name" value="UPF0703 PROTEIN YCGQ"/>
    <property type="match status" value="1"/>
</dbReference>
<evidence type="ECO:0000259" key="3">
    <source>
        <dbReference type="Pfam" id="PF21537"/>
    </source>
</evidence>
<dbReference type="Proteomes" id="UP000578449">
    <property type="component" value="Unassembled WGS sequence"/>
</dbReference>
<keyword evidence="5" id="KW-1185">Reference proteome</keyword>
<keyword evidence="2" id="KW-0812">Transmembrane</keyword>
<dbReference type="NCBIfam" id="TIGR03943">
    <property type="entry name" value="TIGR03943 family putative permease subunit"/>
    <property type="match status" value="1"/>
</dbReference>
<dbReference type="InterPro" id="IPR015402">
    <property type="entry name" value="DUF1980"/>
</dbReference>
<dbReference type="PANTHER" id="PTHR40047:SF1">
    <property type="entry name" value="UPF0703 PROTEIN YCGQ"/>
    <property type="match status" value="1"/>
</dbReference>
<accession>A0A840NU49</accession>
<feature type="transmembrane region" description="Helical" evidence="2">
    <location>
        <begin position="35"/>
        <end position="52"/>
    </location>
</feature>
<protein>
    <submittedName>
        <fullName evidence="4">Putative repeat protein (TIGR03943 family)</fullName>
    </submittedName>
</protein>
<evidence type="ECO:0000256" key="1">
    <source>
        <dbReference type="SAM" id="MobiDB-lite"/>
    </source>
</evidence>
<dbReference type="Pfam" id="PF21537">
    <property type="entry name" value="DUF1980_C"/>
    <property type="match status" value="1"/>
</dbReference>
<organism evidence="4 5">
    <name type="scientific">Thermocatellispora tengchongensis</name>
    <dbReference type="NCBI Taxonomy" id="1073253"/>
    <lineage>
        <taxon>Bacteria</taxon>
        <taxon>Bacillati</taxon>
        <taxon>Actinomycetota</taxon>
        <taxon>Actinomycetes</taxon>
        <taxon>Streptosporangiales</taxon>
        <taxon>Streptosporangiaceae</taxon>
        <taxon>Thermocatellispora</taxon>
    </lineage>
</organism>
<dbReference type="InterPro" id="IPR048447">
    <property type="entry name" value="DUF1980_C"/>
</dbReference>
<comment type="caution">
    <text evidence="4">The sequence shown here is derived from an EMBL/GenBank/DDBJ whole genome shotgun (WGS) entry which is preliminary data.</text>
</comment>
<evidence type="ECO:0000313" key="5">
    <source>
        <dbReference type="Proteomes" id="UP000578449"/>
    </source>
</evidence>
<feature type="domain" description="DUF1980" evidence="3">
    <location>
        <begin position="199"/>
        <end position="291"/>
    </location>
</feature>
<evidence type="ECO:0000256" key="2">
    <source>
        <dbReference type="SAM" id="Phobius"/>
    </source>
</evidence>
<keyword evidence="2" id="KW-0472">Membrane</keyword>
<sequence length="292" mass="30077">MSQSLVLMLLGGTVLRISAFSTTYLNYVKPGFRPFLIAAGAVLVVLGVVGLIRDWRRPADTTASTATSTASTSDSVSTSAPASASDSASASAPASTSGSAAASVSASASASGPGSHAGHGGHDHSHVPQVAWLLCLPVFALFLISPPALGSYAAARVDTAPPPPAASEAVAYQPLPADRATDMTVGEFIGRAWGDKNKTLTGRQVRLTGFVVPAKKKNQWYVTRMQLACCAADAFPLKVTVRGANQPPADTWVEVTGTWIPPKSDNVPLGTVPPEISAISVDPIQAPSEPYE</sequence>
<dbReference type="EMBL" id="JACHGN010000001">
    <property type="protein sequence ID" value="MBB5130782.1"/>
    <property type="molecule type" value="Genomic_DNA"/>
</dbReference>
<dbReference type="AlphaFoldDB" id="A0A840NU49"/>